<accession>A0A0C3P593</accession>
<dbReference type="HOGENOM" id="CLU_012464_0_0_1"/>
<feature type="compositionally biased region" description="Polar residues" evidence="1">
    <location>
        <begin position="479"/>
        <end position="490"/>
    </location>
</feature>
<feature type="region of interest" description="Disordered" evidence="1">
    <location>
        <begin position="620"/>
        <end position="649"/>
    </location>
</feature>
<dbReference type="AlphaFoldDB" id="A0A0C3P593"/>
<feature type="compositionally biased region" description="Low complexity" evidence="1">
    <location>
        <begin position="620"/>
        <end position="642"/>
    </location>
</feature>
<dbReference type="OrthoDB" id="3270652at2759"/>
<reference evidence="2 3" key="1">
    <citation type="submission" date="2014-04" db="EMBL/GenBank/DDBJ databases">
        <authorList>
            <consortium name="DOE Joint Genome Institute"/>
            <person name="Kuo A."/>
            <person name="Kohler A."/>
            <person name="Costa M.D."/>
            <person name="Nagy L.G."/>
            <person name="Floudas D."/>
            <person name="Copeland A."/>
            <person name="Barry K.W."/>
            <person name="Cichocki N."/>
            <person name="Veneault-Fourrey C."/>
            <person name="LaButti K."/>
            <person name="Lindquist E.A."/>
            <person name="Lipzen A."/>
            <person name="Lundell T."/>
            <person name="Morin E."/>
            <person name="Murat C."/>
            <person name="Sun H."/>
            <person name="Tunlid A."/>
            <person name="Henrissat B."/>
            <person name="Grigoriev I.V."/>
            <person name="Hibbett D.S."/>
            <person name="Martin F."/>
            <person name="Nordberg H.P."/>
            <person name="Cantor M.N."/>
            <person name="Hua S.X."/>
        </authorList>
    </citation>
    <scope>NUCLEOTIDE SEQUENCE [LARGE SCALE GENOMIC DNA]</scope>
    <source>
        <strain evidence="2 3">Marx 270</strain>
    </source>
</reference>
<sequence>MDVDSRPAQPEPSTSASLVDTASSLRAAALLSRKRRKVAATEASSRRAPEPSVQLDYGQEDSSMSTSGYAIPPAGTKGPSITTSTTKKTPDTEQDGQREEGEISDTETSPAPVPQQRTRTPTPPARVSPRASTTQLNHHNRRQGSTKTETLPPSHTPSLRDSDTISPSEPGPSWQDAHHLAANEPFVLETPTYRLDSSHVRPGLTITQQEYDTAKDLVLDLLGWGVPPEYLLEYGISRHMIYYVFTELNLRLPDNLDISDLVPYPTPEMLVAFSVSQSSPTTPWSFRSLSSAAAMPPPPIVPVRDFLMENVADRTEDSLMLSPNRSPIEIKAEPSSPSPTDLSLHAIEQQRRQELLARKAAIASRRARQGDLEVAISPSGKVLGLAAVPSQSVDEFLKTIESSHPERSDKGERSSPHPSQKVKSSESMDVDEPIPGLIGDPADDSTLSTSSQTAQTASSAMPDSIIQTEPNLPAVVPPGSSSDALRSTASRLGLPSLTPSADTVDDPSALLRQRLSIDSEEANSHRRASKRPVAADFVDNDSGSSSRNHGSSSSNGYANGSGSQLLKRKTGSFAGVNTRRCVIELSDSEDDGDGRLRAQAIHANGREYSPAVVAAPVHYSSRPRTTTTPPIASSSGSAQSAGFTAPPPSALLEKEEEIKKMRQLIAEREELRLRKLAVVRVRALSFSRDAERHDVDVWQVHTCCPTTGKYKYTTGTTKSIQAGLYILDIPQIEGSIFMFIRSGDSATYFKCDDYSTGFVYVRLF</sequence>
<feature type="compositionally biased region" description="Polar residues" evidence="1">
    <location>
        <begin position="416"/>
        <end position="427"/>
    </location>
</feature>
<feature type="compositionally biased region" description="Low complexity" evidence="1">
    <location>
        <begin position="540"/>
        <end position="563"/>
    </location>
</feature>
<protein>
    <submittedName>
        <fullName evidence="2">Uncharacterized protein</fullName>
    </submittedName>
</protein>
<feature type="compositionally biased region" description="Basic and acidic residues" evidence="1">
    <location>
        <begin position="88"/>
        <end position="101"/>
    </location>
</feature>
<dbReference type="Proteomes" id="UP000054217">
    <property type="component" value="Unassembled WGS sequence"/>
</dbReference>
<evidence type="ECO:0000256" key="1">
    <source>
        <dbReference type="SAM" id="MobiDB-lite"/>
    </source>
</evidence>
<feature type="compositionally biased region" description="Polar residues" evidence="1">
    <location>
        <begin position="145"/>
        <end position="157"/>
    </location>
</feature>
<evidence type="ECO:0000313" key="3">
    <source>
        <dbReference type="Proteomes" id="UP000054217"/>
    </source>
</evidence>
<proteinExistence type="predicted"/>
<evidence type="ECO:0000313" key="2">
    <source>
        <dbReference type="EMBL" id="KIO02671.1"/>
    </source>
</evidence>
<gene>
    <name evidence="2" type="ORF">M404DRAFT_27583</name>
</gene>
<feature type="region of interest" description="Disordered" evidence="1">
    <location>
        <begin position="32"/>
        <end position="176"/>
    </location>
</feature>
<name>A0A0C3P593_PISTI</name>
<feature type="region of interest" description="Disordered" evidence="1">
    <location>
        <begin position="402"/>
        <end position="563"/>
    </location>
</feature>
<feature type="compositionally biased region" description="Low complexity" evidence="1">
    <location>
        <begin position="75"/>
        <end position="87"/>
    </location>
</feature>
<organism evidence="2 3">
    <name type="scientific">Pisolithus tinctorius Marx 270</name>
    <dbReference type="NCBI Taxonomy" id="870435"/>
    <lineage>
        <taxon>Eukaryota</taxon>
        <taxon>Fungi</taxon>
        <taxon>Dikarya</taxon>
        <taxon>Basidiomycota</taxon>
        <taxon>Agaricomycotina</taxon>
        <taxon>Agaricomycetes</taxon>
        <taxon>Agaricomycetidae</taxon>
        <taxon>Boletales</taxon>
        <taxon>Sclerodermatineae</taxon>
        <taxon>Pisolithaceae</taxon>
        <taxon>Pisolithus</taxon>
    </lineage>
</organism>
<keyword evidence="3" id="KW-1185">Reference proteome</keyword>
<feature type="compositionally biased region" description="Basic and acidic residues" evidence="1">
    <location>
        <begin position="402"/>
        <end position="415"/>
    </location>
</feature>
<feature type="compositionally biased region" description="Polar residues" evidence="1">
    <location>
        <begin position="11"/>
        <end position="20"/>
    </location>
</feature>
<dbReference type="EMBL" id="KN831980">
    <property type="protein sequence ID" value="KIO02671.1"/>
    <property type="molecule type" value="Genomic_DNA"/>
</dbReference>
<feature type="compositionally biased region" description="Low complexity" evidence="1">
    <location>
        <begin position="444"/>
        <end position="460"/>
    </location>
</feature>
<dbReference type="InParanoid" id="A0A0C3P593"/>
<feature type="region of interest" description="Disordered" evidence="1">
    <location>
        <begin position="317"/>
        <end position="341"/>
    </location>
</feature>
<feature type="region of interest" description="Disordered" evidence="1">
    <location>
        <begin position="1"/>
        <end position="20"/>
    </location>
</feature>
<reference evidence="3" key="2">
    <citation type="submission" date="2015-01" db="EMBL/GenBank/DDBJ databases">
        <title>Evolutionary Origins and Diversification of the Mycorrhizal Mutualists.</title>
        <authorList>
            <consortium name="DOE Joint Genome Institute"/>
            <consortium name="Mycorrhizal Genomics Consortium"/>
            <person name="Kohler A."/>
            <person name="Kuo A."/>
            <person name="Nagy L.G."/>
            <person name="Floudas D."/>
            <person name="Copeland A."/>
            <person name="Barry K.W."/>
            <person name="Cichocki N."/>
            <person name="Veneault-Fourrey C."/>
            <person name="LaButti K."/>
            <person name="Lindquist E.A."/>
            <person name="Lipzen A."/>
            <person name="Lundell T."/>
            <person name="Morin E."/>
            <person name="Murat C."/>
            <person name="Riley R."/>
            <person name="Ohm R."/>
            <person name="Sun H."/>
            <person name="Tunlid A."/>
            <person name="Henrissat B."/>
            <person name="Grigoriev I.V."/>
            <person name="Hibbett D.S."/>
            <person name="Martin F."/>
        </authorList>
    </citation>
    <scope>NUCLEOTIDE SEQUENCE [LARGE SCALE GENOMIC DNA]</scope>
    <source>
        <strain evidence="3">Marx 270</strain>
    </source>
</reference>